<dbReference type="InterPro" id="IPR004332">
    <property type="entry name" value="Transposase_MuDR"/>
</dbReference>
<evidence type="ECO:0000259" key="3">
    <source>
        <dbReference type="PROSITE" id="PS50158"/>
    </source>
</evidence>
<accession>A0ABQ7LP09</accession>
<keyword evidence="1" id="KW-0863">Zinc-finger</keyword>
<feature type="compositionally biased region" description="Acidic residues" evidence="2">
    <location>
        <begin position="212"/>
        <end position="226"/>
    </location>
</feature>
<feature type="domain" description="CCHC-type" evidence="3">
    <location>
        <begin position="381"/>
        <end position="395"/>
    </location>
</feature>
<evidence type="ECO:0000256" key="1">
    <source>
        <dbReference type="PROSITE-ProRule" id="PRU00047"/>
    </source>
</evidence>
<evidence type="ECO:0000313" key="5">
    <source>
        <dbReference type="Proteomes" id="UP000823674"/>
    </source>
</evidence>
<dbReference type="EMBL" id="JADBGQ010000007">
    <property type="protein sequence ID" value="KAG5387695.1"/>
    <property type="molecule type" value="Genomic_DNA"/>
</dbReference>
<sequence length="446" mass="50902">MGDIIVKVNCYHSGKFKTEDGKLIYADGKVEVLEVDGVTIFEDVVFQMVHKTELGNMWYKLPYEDLEDRKSLSNNIDQGKKKLATGGCWMKEIDFYIEKISEDERICGEEVNVEQENVVLEEEERMIGQGVNEEERMIGQGANEEERMIGQGANEEERIIEQGEHENEANTVNEEAEEHGFEEDEDDADYEESGNVSESEDDSWSDLRATDDESDENDEAPEEDIDMINNNYEDEIPDEDEVYPDTEASSDEEEEQAERMARAGLLDGVLSLRQTFSSGEEFKKQVISYILKTRRNVVYDRWEKTKIGARCNGKGCPWRIYCSVETPLNRWMVKVYENKHTCHPTGRPKGKARIKGVMESPKKGKKHPETKVSRKGREMHCGLCGGKGHNARKCPYESEENRVKRRRIREGLASEEVQASEEPQAQAQQEQGPSTSAQTSQHGSDD</sequence>
<dbReference type="Proteomes" id="UP000823674">
    <property type="component" value="Chromosome A08"/>
</dbReference>
<evidence type="ECO:0000313" key="4">
    <source>
        <dbReference type="EMBL" id="KAG5387695.1"/>
    </source>
</evidence>
<feature type="region of interest" description="Disordered" evidence="2">
    <location>
        <begin position="342"/>
        <end position="446"/>
    </location>
</feature>
<keyword evidence="5" id="KW-1185">Reference proteome</keyword>
<dbReference type="PROSITE" id="PS50158">
    <property type="entry name" value="ZF_CCHC"/>
    <property type="match status" value="1"/>
</dbReference>
<proteinExistence type="predicted"/>
<organism evidence="4 5">
    <name type="scientific">Brassica rapa subsp. trilocularis</name>
    <dbReference type="NCBI Taxonomy" id="1813537"/>
    <lineage>
        <taxon>Eukaryota</taxon>
        <taxon>Viridiplantae</taxon>
        <taxon>Streptophyta</taxon>
        <taxon>Embryophyta</taxon>
        <taxon>Tracheophyta</taxon>
        <taxon>Spermatophyta</taxon>
        <taxon>Magnoliopsida</taxon>
        <taxon>eudicotyledons</taxon>
        <taxon>Gunneridae</taxon>
        <taxon>Pentapetalae</taxon>
        <taxon>rosids</taxon>
        <taxon>malvids</taxon>
        <taxon>Brassicales</taxon>
        <taxon>Brassicaceae</taxon>
        <taxon>Brassiceae</taxon>
        <taxon>Brassica</taxon>
    </lineage>
</organism>
<feature type="compositionally biased region" description="Polar residues" evidence="2">
    <location>
        <begin position="432"/>
        <end position="446"/>
    </location>
</feature>
<dbReference type="InterPro" id="IPR001878">
    <property type="entry name" value="Znf_CCHC"/>
</dbReference>
<feature type="compositionally biased region" description="Basic and acidic residues" evidence="2">
    <location>
        <begin position="367"/>
        <end position="380"/>
    </location>
</feature>
<protein>
    <recommendedName>
        <fullName evidence="3">CCHC-type domain-containing protein</fullName>
    </recommendedName>
</protein>
<feature type="compositionally biased region" description="Low complexity" evidence="2">
    <location>
        <begin position="414"/>
        <end position="431"/>
    </location>
</feature>
<comment type="caution">
    <text evidence="4">The sequence shown here is derived from an EMBL/GenBank/DDBJ whole genome shotgun (WGS) entry which is preliminary data.</text>
</comment>
<keyword evidence="1" id="KW-0479">Metal-binding</keyword>
<feature type="compositionally biased region" description="Acidic residues" evidence="2">
    <location>
        <begin position="174"/>
        <end position="204"/>
    </location>
</feature>
<name>A0ABQ7LP09_BRACM</name>
<feature type="region of interest" description="Disordered" evidence="2">
    <location>
        <begin position="162"/>
        <end position="226"/>
    </location>
</feature>
<keyword evidence="1" id="KW-0862">Zinc</keyword>
<dbReference type="Pfam" id="PF03108">
    <property type="entry name" value="DBD_Tnp_Mut"/>
    <property type="match status" value="1"/>
</dbReference>
<reference evidence="4 5" key="1">
    <citation type="submission" date="2021-03" db="EMBL/GenBank/DDBJ databases">
        <authorList>
            <person name="King G.J."/>
            <person name="Bancroft I."/>
            <person name="Baten A."/>
            <person name="Bloomfield J."/>
            <person name="Borpatragohain P."/>
            <person name="He Z."/>
            <person name="Irish N."/>
            <person name="Irwin J."/>
            <person name="Liu K."/>
            <person name="Mauleon R.P."/>
            <person name="Moore J."/>
            <person name="Morris R."/>
            <person name="Ostergaard L."/>
            <person name="Wang B."/>
            <person name="Wells R."/>
        </authorList>
    </citation>
    <scope>NUCLEOTIDE SEQUENCE [LARGE SCALE GENOMIC DNA]</scope>
    <source>
        <strain evidence="4">R-o-18</strain>
        <tissue evidence="4">Leaf</tissue>
    </source>
</reference>
<gene>
    <name evidence="4" type="primary">A08g500110.1_BraROA</name>
    <name evidence="4" type="ORF">IGI04_029236</name>
</gene>
<evidence type="ECO:0000256" key="2">
    <source>
        <dbReference type="SAM" id="MobiDB-lite"/>
    </source>
</evidence>